<dbReference type="PROSITE" id="PS51913">
    <property type="entry name" value="HTH_HARE"/>
    <property type="match status" value="1"/>
</dbReference>
<evidence type="ECO:0000313" key="3">
    <source>
        <dbReference type="EMBL" id="OGZ24806.1"/>
    </source>
</evidence>
<dbReference type="Pfam" id="PF05066">
    <property type="entry name" value="HARE-HTH"/>
    <property type="match status" value="1"/>
</dbReference>
<sequence length="101" mass="11550">MTKKLSFSDAAYEILRQTNEALSSVELVDIALLKGLIETKGKTPEATMWSVLYLEGQRNGTKSRFILIGKDKWALSEWGKETIQVEIEKYNKDTQEIQLKI</sequence>
<dbReference type="InterPro" id="IPR007759">
    <property type="entry name" value="Asxl_HARE-HTH"/>
</dbReference>
<evidence type="ECO:0000259" key="2">
    <source>
        <dbReference type="PROSITE" id="PS51913"/>
    </source>
</evidence>
<organism evidence="3 4">
    <name type="scientific">Candidatus Nealsonbacteria bacterium RIFCSPLOWO2_02_39_8</name>
    <dbReference type="NCBI Taxonomy" id="1801674"/>
    <lineage>
        <taxon>Bacteria</taxon>
        <taxon>Candidatus Nealsoniibacteriota</taxon>
    </lineage>
</organism>
<proteinExistence type="predicted"/>
<dbReference type="Proteomes" id="UP000176216">
    <property type="component" value="Unassembled WGS sequence"/>
</dbReference>
<evidence type="ECO:0000313" key="4">
    <source>
        <dbReference type="Proteomes" id="UP000176216"/>
    </source>
</evidence>
<dbReference type="InterPro" id="IPR038087">
    <property type="entry name" value="RNAP_delta_N_dom_sf"/>
</dbReference>
<comment type="caution">
    <text evidence="3">The sequence shown here is derived from an EMBL/GenBank/DDBJ whole genome shotgun (WGS) entry which is preliminary data.</text>
</comment>
<dbReference type="GO" id="GO:0006355">
    <property type="term" value="P:regulation of DNA-templated transcription"/>
    <property type="evidence" value="ECO:0007669"/>
    <property type="project" value="InterPro"/>
</dbReference>
<dbReference type="EMBL" id="MHMJ01000043">
    <property type="protein sequence ID" value="OGZ24806.1"/>
    <property type="molecule type" value="Genomic_DNA"/>
</dbReference>
<protein>
    <recommendedName>
        <fullName evidence="2">HTH HARE-type domain-containing protein</fullName>
    </recommendedName>
</protein>
<name>A0A1G2EGA4_9BACT</name>
<dbReference type="AlphaFoldDB" id="A0A1G2EGA4"/>
<accession>A0A1G2EGA4</accession>
<reference evidence="3 4" key="1">
    <citation type="journal article" date="2016" name="Nat. Commun.">
        <title>Thousands of microbial genomes shed light on interconnected biogeochemical processes in an aquifer system.</title>
        <authorList>
            <person name="Anantharaman K."/>
            <person name="Brown C.T."/>
            <person name="Hug L.A."/>
            <person name="Sharon I."/>
            <person name="Castelle C.J."/>
            <person name="Probst A.J."/>
            <person name="Thomas B.C."/>
            <person name="Singh A."/>
            <person name="Wilkins M.J."/>
            <person name="Karaoz U."/>
            <person name="Brodie E.L."/>
            <person name="Williams K.H."/>
            <person name="Hubbard S.S."/>
            <person name="Banfield J.F."/>
        </authorList>
    </citation>
    <scope>NUCLEOTIDE SEQUENCE [LARGE SCALE GENOMIC DNA]</scope>
</reference>
<keyword evidence="1" id="KW-0804">Transcription</keyword>
<dbReference type="Gene3D" id="1.10.10.1250">
    <property type="entry name" value="RNA polymerase, subunit delta, N-terminal domain"/>
    <property type="match status" value="1"/>
</dbReference>
<gene>
    <name evidence="3" type="ORF">A2W71_02490</name>
</gene>
<evidence type="ECO:0000256" key="1">
    <source>
        <dbReference type="ARBA" id="ARBA00023163"/>
    </source>
</evidence>
<feature type="domain" description="HTH HARE-type" evidence="2">
    <location>
        <begin position="5"/>
        <end position="78"/>
    </location>
</feature>